<evidence type="ECO:0000259" key="3">
    <source>
        <dbReference type="Pfam" id="PF00768"/>
    </source>
</evidence>
<dbReference type="EMBL" id="LPWD01000098">
    <property type="protein sequence ID" value="ODS03513.1"/>
    <property type="molecule type" value="Genomic_DNA"/>
</dbReference>
<feature type="chain" id="PRO_5009139199" description="Peptidase S11 D-alanyl-D-alanine carboxypeptidase A N-terminal domain-containing protein" evidence="2">
    <location>
        <begin position="21"/>
        <end position="114"/>
    </location>
</feature>
<dbReference type="GO" id="GO:0009002">
    <property type="term" value="F:serine-type D-Ala-D-Ala carboxypeptidase activity"/>
    <property type="evidence" value="ECO:0007669"/>
    <property type="project" value="InterPro"/>
</dbReference>
<protein>
    <recommendedName>
        <fullName evidence="3">Peptidase S11 D-alanyl-D-alanine carboxypeptidase A N-terminal domain-containing protein</fullName>
    </recommendedName>
</protein>
<proteinExistence type="predicted"/>
<evidence type="ECO:0000313" key="5">
    <source>
        <dbReference type="Proteomes" id="UP000095042"/>
    </source>
</evidence>
<dbReference type="OrthoDB" id="5291989at2"/>
<reference evidence="4 5" key="1">
    <citation type="journal article" date="2016" name="Environ. Microbiol.">
        <title>New Methyloceanibacter diversity from North Sea sediments includes methanotroph containing solely the soluble methane monooxygenase.</title>
        <authorList>
            <person name="Vekeman B."/>
            <person name="Kerckhof F.M."/>
            <person name="Cremers G."/>
            <person name="de Vos P."/>
            <person name="Vandamme P."/>
            <person name="Boon N."/>
            <person name="Op den Camp H.J."/>
            <person name="Heylen K."/>
        </authorList>
    </citation>
    <scope>NUCLEOTIDE SEQUENCE [LARGE SCALE GENOMIC DNA]</scope>
    <source>
        <strain evidence="4 5">R-67177</strain>
    </source>
</reference>
<evidence type="ECO:0000313" key="4">
    <source>
        <dbReference type="EMBL" id="ODS03513.1"/>
    </source>
</evidence>
<evidence type="ECO:0000256" key="2">
    <source>
        <dbReference type="SAM" id="SignalP"/>
    </source>
</evidence>
<dbReference type="SUPFAM" id="SSF56601">
    <property type="entry name" value="beta-lactamase/transpeptidase-like"/>
    <property type="match status" value="1"/>
</dbReference>
<dbReference type="InterPro" id="IPR012338">
    <property type="entry name" value="Beta-lactam/transpept-like"/>
</dbReference>
<dbReference type="AlphaFoldDB" id="A0A1E3WCG4"/>
<dbReference type="Proteomes" id="UP000095042">
    <property type="component" value="Unassembled WGS sequence"/>
</dbReference>
<feature type="signal peptide" evidence="2">
    <location>
        <begin position="1"/>
        <end position="20"/>
    </location>
</feature>
<sequence>MRRFGRLTIALLLSFGAALAPVSEAVADSRIKAAIIVDANTNNVLYSSSADVLRSPASLTKIMTLYVLFAYMRAASSRPTPSSRSRPTRPPRRRPSLASSPAPPSRWTMPSRPW</sequence>
<keyword evidence="2" id="KW-0732">Signal</keyword>
<dbReference type="GO" id="GO:0006508">
    <property type="term" value="P:proteolysis"/>
    <property type="evidence" value="ECO:0007669"/>
    <property type="project" value="InterPro"/>
</dbReference>
<gene>
    <name evidence="4" type="ORF">AUC71_09355</name>
</gene>
<comment type="caution">
    <text evidence="4">The sequence shown here is derived from an EMBL/GenBank/DDBJ whole genome shotgun (WGS) entry which is preliminary data.</text>
</comment>
<feature type="region of interest" description="Disordered" evidence="1">
    <location>
        <begin position="75"/>
        <end position="114"/>
    </location>
</feature>
<accession>A0A1E3WCG4</accession>
<name>A0A1E3WCG4_9HYPH</name>
<evidence type="ECO:0000256" key="1">
    <source>
        <dbReference type="SAM" id="MobiDB-lite"/>
    </source>
</evidence>
<dbReference type="Pfam" id="PF00768">
    <property type="entry name" value="Peptidase_S11"/>
    <property type="match status" value="1"/>
</dbReference>
<feature type="domain" description="Peptidase S11 D-alanyl-D-alanine carboxypeptidase A N-terminal" evidence="3">
    <location>
        <begin position="26"/>
        <end position="71"/>
    </location>
</feature>
<keyword evidence="5" id="KW-1185">Reference proteome</keyword>
<feature type="compositionally biased region" description="Basic residues" evidence="1">
    <location>
        <begin position="86"/>
        <end position="95"/>
    </location>
</feature>
<dbReference type="Gene3D" id="3.40.710.10">
    <property type="entry name" value="DD-peptidase/beta-lactamase superfamily"/>
    <property type="match status" value="1"/>
</dbReference>
<dbReference type="InterPro" id="IPR001967">
    <property type="entry name" value="Peptidase_S11_N"/>
</dbReference>
<dbReference type="RefSeq" id="WP_069623300.1">
    <property type="nucleotide sequence ID" value="NZ_LPWD01000098.1"/>
</dbReference>
<organism evidence="4 5">
    <name type="scientific">Methyloceanibacter marginalis</name>
    <dbReference type="NCBI Taxonomy" id="1774971"/>
    <lineage>
        <taxon>Bacteria</taxon>
        <taxon>Pseudomonadati</taxon>
        <taxon>Pseudomonadota</taxon>
        <taxon>Alphaproteobacteria</taxon>
        <taxon>Hyphomicrobiales</taxon>
        <taxon>Hyphomicrobiaceae</taxon>
        <taxon>Methyloceanibacter</taxon>
    </lineage>
</organism>
<feature type="compositionally biased region" description="Low complexity" evidence="1">
    <location>
        <begin position="75"/>
        <end position="85"/>
    </location>
</feature>